<comment type="caution">
    <text evidence="2">The sequence shown here is derived from an EMBL/GenBank/DDBJ whole genome shotgun (WGS) entry which is preliminary data.</text>
</comment>
<name>A0ABT8A4A7_9PROT</name>
<dbReference type="Proteomes" id="UP001529369">
    <property type="component" value="Unassembled WGS sequence"/>
</dbReference>
<accession>A0ABT8A4A7</accession>
<keyword evidence="1" id="KW-0472">Membrane</keyword>
<feature type="transmembrane region" description="Helical" evidence="1">
    <location>
        <begin position="45"/>
        <end position="64"/>
    </location>
</feature>
<protein>
    <submittedName>
        <fullName evidence="2">Uncharacterized protein</fullName>
    </submittedName>
</protein>
<reference evidence="3" key="1">
    <citation type="journal article" date="2019" name="Int. J. Syst. Evol. Microbiol.">
        <title>The Global Catalogue of Microorganisms (GCM) 10K type strain sequencing project: providing services to taxonomists for standard genome sequencing and annotation.</title>
        <authorList>
            <consortium name="The Broad Institute Genomics Platform"/>
            <consortium name="The Broad Institute Genome Sequencing Center for Infectious Disease"/>
            <person name="Wu L."/>
            <person name="Ma J."/>
        </authorList>
    </citation>
    <scope>NUCLEOTIDE SEQUENCE [LARGE SCALE GENOMIC DNA]</scope>
    <source>
        <strain evidence="3">CECT 7131</strain>
    </source>
</reference>
<dbReference type="RefSeq" id="WP_290316429.1">
    <property type="nucleotide sequence ID" value="NZ_JAUFPN010000107.1"/>
</dbReference>
<evidence type="ECO:0000313" key="3">
    <source>
        <dbReference type="Proteomes" id="UP001529369"/>
    </source>
</evidence>
<feature type="transmembrane region" description="Helical" evidence="1">
    <location>
        <begin position="21"/>
        <end position="39"/>
    </location>
</feature>
<evidence type="ECO:0000313" key="2">
    <source>
        <dbReference type="EMBL" id="MDN3564627.1"/>
    </source>
</evidence>
<proteinExistence type="predicted"/>
<keyword evidence="1" id="KW-0812">Transmembrane</keyword>
<organism evidence="2 3">
    <name type="scientific">Paeniroseomonas aquatica</name>
    <dbReference type="NCBI Taxonomy" id="373043"/>
    <lineage>
        <taxon>Bacteria</taxon>
        <taxon>Pseudomonadati</taxon>
        <taxon>Pseudomonadota</taxon>
        <taxon>Alphaproteobacteria</taxon>
        <taxon>Acetobacterales</taxon>
        <taxon>Acetobacteraceae</taxon>
        <taxon>Paeniroseomonas</taxon>
    </lineage>
</organism>
<keyword evidence="1" id="KW-1133">Transmembrane helix</keyword>
<dbReference type="EMBL" id="JAUFPN010000107">
    <property type="protein sequence ID" value="MDN3564627.1"/>
    <property type="molecule type" value="Genomic_DNA"/>
</dbReference>
<sequence>MRAIRAIGAEIVSLFVDDGSLALALVLWCAAVGLARFILPQMFLAAAGAALFLGCAAILLVNVLQTARSRVASKVPQ</sequence>
<gene>
    <name evidence="2" type="ORF">QWZ14_09650</name>
</gene>
<evidence type="ECO:0000256" key="1">
    <source>
        <dbReference type="SAM" id="Phobius"/>
    </source>
</evidence>
<keyword evidence="3" id="KW-1185">Reference proteome</keyword>